<gene>
    <name evidence="1" type="ORF">ET418_04655</name>
</gene>
<accession>A0A5A9XQE4</accession>
<organism evidence="1 2">
    <name type="scientific">Oryzomonas rubra</name>
    <dbReference type="NCBI Taxonomy" id="2509454"/>
    <lineage>
        <taxon>Bacteria</taxon>
        <taxon>Pseudomonadati</taxon>
        <taxon>Thermodesulfobacteriota</taxon>
        <taxon>Desulfuromonadia</taxon>
        <taxon>Geobacterales</taxon>
        <taxon>Geobacteraceae</taxon>
        <taxon>Oryzomonas</taxon>
    </lineage>
</organism>
<evidence type="ECO:0000313" key="1">
    <source>
        <dbReference type="EMBL" id="KAA0894249.1"/>
    </source>
</evidence>
<proteinExistence type="predicted"/>
<comment type="caution">
    <text evidence="1">The sequence shown here is derived from an EMBL/GenBank/DDBJ whole genome shotgun (WGS) entry which is preliminary data.</text>
</comment>
<dbReference type="RefSeq" id="WP_149306406.1">
    <property type="nucleotide sequence ID" value="NZ_SRSD01000002.1"/>
</dbReference>
<keyword evidence="2" id="KW-1185">Reference proteome</keyword>
<reference evidence="1 2" key="1">
    <citation type="submission" date="2019-04" db="EMBL/GenBank/DDBJ databases">
        <title>Geobacter ruber sp. nov., ferric-reducing bacteria isolated from paddy soil.</title>
        <authorList>
            <person name="Xu Z."/>
            <person name="Masuda Y."/>
            <person name="Itoh H."/>
            <person name="Senoo K."/>
        </authorList>
    </citation>
    <scope>NUCLEOTIDE SEQUENCE [LARGE SCALE GENOMIC DNA]</scope>
    <source>
        <strain evidence="1 2">Red88</strain>
    </source>
</reference>
<protein>
    <submittedName>
        <fullName evidence="1">Uncharacterized protein</fullName>
    </submittedName>
</protein>
<dbReference type="EMBL" id="SRSD01000002">
    <property type="protein sequence ID" value="KAA0894249.1"/>
    <property type="molecule type" value="Genomic_DNA"/>
</dbReference>
<evidence type="ECO:0000313" key="2">
    <source>
        <dbReference type="Proteomes" id="UP000324298"/>
    </source>
</evidence>
<dbReference type="AlphaFoldDB" id="A0A5A9XQE4"/>
<name>A0A5A9XQE4_9BACT</name>
<sequence>MSKPTDLGLYRHKRALDDWLTDCKRRMNLKRPKIDFESEHWPIKTLYQTDQQDWYFSSPFACFASKDTSFFDVIRGLVAEMVLKGTPKTLYLPVAAFCSLAKVDIESIFKINLNDLKNTEDLILTTCRENPASAIRMGHYLSILKKQLELLAQKGVISWLGYRPRHEIKVALRKISLSHEKVQKAEKSLVLDRKIEAFNDALNALYDDDPRLDVIDRMVIALTTRLMCAPSRINENLCSSIDDHVTIEDYTKKPENTEFDQIHRAHQMLLMQMKGSKGASWGAKPALNFMIYAFNYTLKIIIDCGKRSRMLVNWYLQHPDTLYLPSELEYLRGKDLRIIDLAKIVHMTERPSKTLVINIFTTHSDLLSDRSKKLDPATKRMRHFVPFKDAEQFLLQRVHLAMEACRRVTSLNHYKGDLSKILVLCDRKETPYIPWAVNDQIIRSRLSPPSRNAVPSLFQKLGITMPIDDKVAIARIETHDPRRWLITQAERHGEKLSDALIKKWANRLSLAKFYVYDLRSPVELAESSAMPLVQELVDLSKGIEKTTKLEEAFGLKSQIVNVPDAGICVTSMKLVMQAVDDRPVARTSEQIIILYPSQFGICLHQHHETPCRNYNSCLPCDSDVIVKGHQSSNDEVRSRSELLHKSIIRQIDRLMVEHNRGIADDQESITQHILNLVENGLNFEQMADYLIDEFHQIKDMVKDKLLVNRLEEAFVARGFVKLLDDKEIPSGALIKYHNHTYHASPGLEKALDSHGGRDQIFKAEQELIEKFPQFAPKALQLKDERYLLTANDDCEE</sequence>
<dbReference type="OrthoDB" id="5464473at2"/>
<dbReference type="Proteomes" id="UP000324298">
    <property type="component" value="Unassembled WGS sequence"/>
</dbReference>